<dbReference type="GeneID" id="78499447"/>
<reference evidence="4 5" key="2">
    <citation type="submission" date="2016-10" db="EMBL/GenBank/DDBJ databases">
        <authorList>
            <person name="Varghese N."/>
            <person name="Submissions S."/>
        </authorList>
    </citation>
    <scope>NUCLEOTIDE SEQUENCE [LARGE SCALE GENOMIC DNA]</scope>
    <source>
        <strain evidence="4">DSM 22619</strain>
        <strain evidence="5">DSM 22620</strain>
    </source>
</reference>
<feature type="domain" description="NADPH-dependent FMN reductase-like" evidence="1">
    <location>
        <begin position="6"/>
        <end position="150"/>
    </location>
</feature>
<dbReference type="AlphaFoldDB" id="A0A1H1KRF6"/>
<evidence type="ECO:0000313" key="4">
    <source>
        <dbReference type="Proteomes" id="UP000198528"/>
    </source>
</evidence>
<dbReference type="Pfam" id="PF03358">
    <property type="entry name" value="FMN_red"/>
    <property type="match status" value="1"/>
</dbReference>
<dbReference type="PANTHER" id="PTHR30543:SF21">
    <property type="entry name" value="NAD(P)H-DEPENDENT FMN REDUCTASE LOT6"/>
    <property type="match status" value="1"/>
</dbReference>
<evidence type="ECO:0000259" key="1">
    <source>
        <dbReference type="Pfam" id="PF03358"/>
    </source>
</evidence>
<reference evidence="3" key="1">
    <citation type="submission" date="2016-10" db="EMBL/GenBank/DDBJ databases">
        <authorList>
            <person name="de Groot N.N."/>
        </authorList>
    </citation>
    <scope>NUCLEOTIDE SEQUENCE [LARGE SCALE GENOMIC DNA]</scope>
    <source>
        <strain evidence="2">DSM 22619</strain>
        <strain evidence="3">DSM 22620</strain>
    </source>
</reference>
<evidence type="ECO:0000313" key="5">
    <source>
        <dbReference type="Proteomes" id="UP000199480"/>
    </source>
</evidence>
<dbReference type="EMBL" id="LT629759">
    <property type="protein sequence ID" value="SDR64844.1"/>
    <property type="molecule type" value="Genomic_DNA"/>
</dbReference>
<dbReference type="Gene3D" id="3.40.50.360">
    <property type="match status" value="1"/>
</dbReference>
<dbReference type="EMBL" id="FMZL01000025">
    <property type="protein sequence ID" value="SDC58888.1"/>
    <property type="molecule type" value="Genomic_DNA"/>
</dbReference>
<gene>
    <name evidence="2" type="ORF">SAMN04487824_12514</name>
    <name evidence="3" type="ORF">SAMN04489857_0064</name>
</gene>
<keyword evidence="4" id="KW-1185">Reference proteome</keyword>
<dbReference type="InterPro" id="IPR029039">
    <property type="entry name" value="Flavoprotein-like_sf"/>
</dbReference>
<dbReference type="GO" id="GO:0016491">
    <property type="term" value="F:oxidoreductase activity"/>
    <property type="evidence" value="ECO:0007669"/>
    <property type="project" value="InterPro"/>
</dbReference>
<dbReference type="STRING" id="604330.SAMN04489857_0064"/>
<evidence type="ECO:0000313" key="3">
    <source>
        <dbReference type="EMBL" id="SDR64844.1"/>
    </source>
</evidence>
<dbReference type="GO" id="GO:0005829">
    <property type="term" value="C:cytosol"/>
    <property type="evidence" value="ECO:0007669"/>
    <property type="project" value="TreeGrafter"/>
</dbReference>
<evidence type="ECO:0000313" key="2">
    <source>
        <dbReference type="EMBL" id="SDC58888.1"/>
    </source>
</evidence>
<accession>A0A1H1KRF6</accession>
<sequence>MADNRNVLIVVGTLRKDGFNVQLADHVRQLLDGRANVSVLDYSQLPLMNQDLENPEPAAVAAVREAVREADGVWFVSPQYNASFPGHVKNLVDWLSRPLPGKGRDSAATNGMKATVSGAGGRTATAEMRAALDSLLEFVGVSVMREGETGVALSGESWTTGKLALSAEDEAALAAQADAFLEFIA</sequence>
<organism evidence="3 5">
    <name type="scientific">Parafannyhessea umbonata</name>
    <dbReference type="NCBI Taxonomy" id="604330"/>
    <lineage>
        <taxon>Bacteria</taxon>
        <taxon>Bacillati</taxon>
        <taxon>Actinomycetota</taxon>
        <taxon>Coriobacteriia</taxon>
        <taxon>Coriobacteriales</taxon>
        <taxon>Atopobiaceae</taxon>
        <taxon>Parafannyhessea</taxon>
    </lineage>
</organism>
<dbReference type="InterPro" id="IPR050712">
    <property type="entry name" value="NAD(P)H-dep_reductase"/>
</dbReference>
<dbReference type="SUPFAM" id="SSF52218">
    <property type="entry name" value="Flavoproteins"/>
    <property type="match status" value="1"/>
</dbReference>
<name>A0A1H1KRF6_9ACTN</name>
<dbReference type="OrthoDB" id="9812295at2"/>
<protein>
    <submittedName>
        <fullName evidence="3">NADPH-dependent FMN reductase</fullName>
    </submittedName>
</protein>
<dbReference type="Proteomes" id="UP000199480">
    <property type="component" value="Chromosome I"/>
</dbReference>
<dbReference type="InterPro" id="IPR005025">
    <property type="entry name" value="FMN_Rdtase-like_dom"/>
</dbReference>
<proteinExistence type="predicted"/>
<dbReference type="GO" id="GO:0010181">
    <property type="term" value="F:FMN binding"/>
    <property type="evidence" value="ECO:0007669"/>
    <property type="project" value="TreeGrafter"/>
</dbReference>
<dbReference type="RefSeq" id="WP_090847502.1">
    <property type="nucleotide sequence ID" value="NZ_FMZL01000025.1"/>
</dbReference>
<dbReference type="PANTHER" id="PTHR30543">
    <property type="entry name" value="CHROMATE REDUCTASE"/>
    <property type="match status" value="1"/>
</dbReference>
<dbReference type="Proteomes" id="UP000198528">
    <property type="component" value="Unassembled WGS sequence"/>
</dbReference>